<accession>A0AAJ0HDK0</accession>
<evidence type="ECO:0000313" key="1">
    <source>
        <dbReference type="EMBL" id="KAK3348651.1"/>
    </source>
</evidence>
<evidence type="ECO:0000313" key="2">
    <source>
        <dbReference type="Proteomes" id="UP001275084"/>
    </source>
</evidence>
<dbReference type="Proteomes" id="UP001275084">
    <property type="component" value="Unassembled WGS sequence"/>
</dbReference>
<protein>
    <submittedName>
        <fullName evidence="1">Uncharacterized protein</fullName>
    </submittedName>
</protein>
<name>A0AAJ0HDK0_9PEZI</name>
<reference evidence="1" key="2">
    <citation type="submission" date="2023-06" db="EMBL/GenBank/DDBJ databases">
        <authorList>
            <consortium name="Lawrence Berkeley National Laboratory"/>
            <person name="Haridas S."/>
            <person name="Hensen N."/>
            <person name="Bonometti L."/>
            <person name="Westerberg I."/>
            <person name="Brannstrom I.O."/>
            <person name="Guillou S."/>
            <person name="Cros-Aarteil S."/>
            <person name="Calhoun S."/>
            <person name="Kuo A."/>
            <person name="Mondo S."/>
            <person name="Pangilinan J."/>
            <person name="Riley R."/>
            <person name="Labutti K."/>
            <person name="Andreopoulos B."/>
            <person name="Lipzen A."/>
            <person name="Chen C."/>
            <person name="Yanf M."/>
            <person name="Daum C."/>
            <person name="Ng V."/>
            <person name="Clum A."/>
            <person name="Steindorff A."/>
            <person name="Ohm R."/>
            <person name="Martin F."/>
            <person name="Silar P."/>
            <person name="Natvig D."/>
            <person name="Lalanne C."/>
            <person name="Gautier V."/>
            <person name="Ament-Velasquez S.L."/>
            <person name="Kruys A."/>
            <person name="Hutchinson M.I."/>
            <person name="Powell A.J."/>
            <person name="Barry K."/>
            <person name="Miller A.N."/>
            <person name="Grigoriev I.V."/>
            <person name="Debuchy R."/>
            <person name="Gladieux P."/>
            <person name="Thoren M.H."/>
            <person name="Johannesson H."/>
        </authorList>
    </citation>
    <scope>NUCLEOTIDE SEQUENCE</scope>
    <source>
        <strain evidence="1">CBS 955.72</strain>
    </source>
</reference>
<organism evidence="1 2">
    <name type="scientific">Lasiosphaeria hispida</name>
    <dbReference type="NCBI Taxonomy" id="260671"/>
    <lineage>
        <taxon>Eukaryota</taxon>
        <taxon>Fungi</taxon>
        <taxon>Dikarya</taxon>
        <taxon>Ascomycota</taxon>
        <taxon>Pezizomycotina</taxon>
        <taxon>Sordariomycetes</taxon>
        <taxon>Sordariomycetidae</taxon>
        <taxon>Sordariales</taxon>
        <taxon>Lasiosphaeriaceae</taxon>
        <taxon>Lasiosphaeria</taxon>
    </lineage>
</organism>
<comment type="caution">
    <text evidence="1">The sequence shown here is derived from an EMBL/GenBank/DDBJ whole genome shotgun (WGS) entry which is preliminary data.</text>
</comment>
<keyword evidence="2" id="KW-1185">Reference proteome</keyword>
<dbReference type="EMBL" id="JAUIQD010000005">
    <property type="protein sequence ID" value="KAK3348651.1"/>
    <property type="molecule type" value="Genomic_DNA"/>
</dbReference>
<gene>
    <name evidence="1" type="ORF">B0T25DRAFT_546173</name>
</gene>
<reference evidence="1" key="1">
    <citation type="journal article" date="2023" name="Mol. Phylogenet. Evol.">
        <title>Genome-scale phylogeny and comparative genomics of the fungal order Sordariales.</title>
        <authorList>
            <person name="Hensen N."/>
            <person name="Bonometti L."/>
            <person name="Westerberg I."/>
            <person name="Brannstrom I.O."/>
            <person name="Guillou S."/>
            <person name="Cros-Aarteil S."/>
            <person name="Calhoun S."/>
            <person name="Haridas S."/>
            <person name="Kuo A."/>
            <person name="Mondo S."/>
            <person name="Pangilinan J."/>
            <person name="Riley R."/>
            <person name="LaButti K."/>
            <person name="Andreopoulos B."/>
            <person name="Lipzen A."/>
            <person name="Chen C."/>
            <person name="Yan M."/>
            <person name="Daum C."/>
            <person name="Ng V."/>
            <person name="Clum A."/>
            <person name="Steindorff A."/>
            <person name="Ohm R.A."/>
            <person name="Martin F."/>
            <person name="Silar P."/>
            <person name="Natvig D.O."/>
            <person name="Lalanne C."/>
            <person name="Gautier V."/>
            <person name="Ament-Velasquez S.L."/>
            <person name="Kruys A."/>
            <person name="Hutchinson M.I."/>
            <person name="Powell A.J."/>
            <person name="Barry K."/>
            <person name="Miller A.N."/>
            <person name="Grigoriev I.V."/>
            <person name="Debuchy R."/>
            <person name="Gladieux P."/>
            <person name="Hiltunen Thoren M."/>
            <person name="Johannesson H."/>
        </authorList>
    </citation>
    <scope>NUCLEOTIDE SEQUENCE</scope>
    <source>
        <strain evidence="1">CBS 955.72</strain>
    </source>
</reference>
<proteinExistence type="predicted"/>
<dbReference type="AlphaFoldDB" id="A0AAJ0HDK0"/>
<sequence length="89" mass="10124">MICRILRVIFSLRGPAGLLLAVMLLLRLDRSVDLLVPPSSLGTSFEFSVVGVDGLLFRFAGFISNQTKKFQCERIWKKELKVELKKTRL</sequence>